<evidence type="ECO:0000313" key="4">
    <source>
        <dbReference type="EMBL" id="MDN7240344.1"/>
    </source>
</evidence>
<reference evidence="4 5" key="1">
    <citation type="submission" date="2023-06" db="EMBL/GenBank/DDBJ databases">
        <title>Novel species in genus Planococcus.</title>
        <authorList>
            <person name="Ning S."/>
        </authorList>
    </citation>
    <scope>NUCLEOTIDE SEQUENCE [LARGE SCALE GENOMIC DNA]</scope>
    <source>
        <strain evidence="4 5">N028</strain>
    </source>
</reference>
<evidence type="ECO:0000256" key="1">
    <source>
        <dbReference type="ARBA" id="ARBA00004241"/>
    </source>
</evidence>
<organism evidence="4 5">
    <name type="scientific">Planococcus shixiaomingii</name>
    <dbReference type="NCBI Taxonomy" id="3058393"/>
    <lineage>
        <taxon>Bacteria</taxon>
        <taxon>Bacillati</taxon>
        <taxon>Bacillota</taxon>
        <taxon>Bacilli</taxon>
        <taxon>Bacillales</taxon>
        <taxon>Caryophanaceae</taxon>
        <taxon>Planococcus</taxon>
    </lineage>
</organism>
<keyword evidence="3" id="KW-1133">Transmembrane helix</keyword>
<evidence type="ECO:0000256" key="3">
    <source>
        <dbReference type="SAM" id="Phobius"/>
    </source>
</evidence>
<sequence>MKRVNNEKGLTLVEVLAALVILGIMFVGIMTIFPQMTLFNAKTETKLDTMNLVRQEMEKIVSTTVPTKWEGQRNALNPNLYETFPVKIPLVMGASGYAKDTLNTNPTFVRYKKISGYRYEADIYLQCESLMAEPVSGRSCNDPDLTQLYKVHLKVFKGNQLSSETYSYIKFTVKKQVR</sequence>
<evidence type="ECO:0000256" key="2">
    <source>
        <dbReference type="ARBA" id="ARBA00023287"/>
    </source>
</evidence>
<dbReference type="Pfam" id="PF07963">
    <property type="entry name" value="N_methyl"/>
    <property type="match status" value="1"/>
</dbReference>
<keyword evidence="5" id="KW-1185">Reference proteome</keyword>
<dbReference type="PROSITE" id="PS00409">
    <property type="entry name" value="PROKAR_NTER_METHYL"/>
    <property type="match status" value="1"/>
</dbReference>
<dbReference type="NCBIfam" id="TIGR02532">
    <property type="entry name" value="IV_pilin_GFxxxE"/>
    <property type="match status" value="1"/>
</dbReference>
<name>A0ABT8MXH7_9BACL</name>
<feature type="transmembrane region" description="Helical" evidence="3">
    <location>
        <begin position="12"/>
        <end position="33"/>
    </location>
</feature>
<comment type="subcellular location">
    <subcellularLocation>
        <location evidence="1">Cell surface</location>
    </subcellularLocation>
</comment>
<dbReference type="Proteomes" id="UP001172055">
    <property type="component" value="Unassembled WGS sequence"/>
</dbReference>
<dbReference type="RefSeq" id="WP_301722357.1">
    <property type="nucleotide sequence ID" value="NZ_JAUJWV010000001.1"/>
</dbReference>
<comment type="caution">
    <text evidence="4">The sequence shown here is derived from an EMBL/GenBank/DDBJ whole genome shotgun (WGS) entry which is preliminary data.</text>
</comment>
<gene>
    <name evidence="4" type="ORF">QWY14_01015</name>
</gene>
<dbReference type="EMBL" id="JAUJWV010000001">
    <property type="protein sequence ID" value="MDN7240344.1"/>
    <property type="molecule type" value="Genomic_DNA"/>
</dbReference>
<keyword evidence="3" id="KW-0472">Membrane</keyword>
<keyword evidence="3" id="KW-0812">Transmembrane</keyword>
<proteinExistence type="predicted"/>
<dbReference type="InterPro" id="IPR012902">
    <property type="entry name" value="N_methyl_site"/>
</dbReference>
<keyword evidence="2" id="KW-0178">Competence</keyword>
<protein>
    <submittedName>
        <fullName evidence="4">Type II secretion system protein</fullName>
    </submittedName>
</protein>
<evidence type="ECO:0000313" key="5">
    <source>
        <dbReference type="Proteomes" id="UP001172055"/>
    </source>
</evidence>
<accession>A0ABT8MXH7</accession>